<comment type="caution">
    <text evidence="2">The sequence shown here is derived from an EMBL/GenBank/DDBJ whole genome shotgun (WGS) entry which is preliminary data.</text>
</comment>
<protein>
    <submittedName>
        <fullName evidence="2">Uncharacterized protein</fullName>
    </submittedName>
</protein>
<keyword evidence="1" id="KW-0472">Membrane</keyword>
<feature type="transmembrane region" description="Helical" evidence="1">
    <location>
        <begin position="75"/>
        <end position="96"/>
    </location>
</feature>
<proteinExistence type="predicted"/>
<accession>A0ABS8ZJ51</accession>
<dbReference type="EMBL" id="JAJVCN010000003">
    <property type="protein sequence ID" value="MCE7007449.1"/>
    <property type="molecule type" value="Genomic_DNA"/>
</dbReference>
<organism evidence="2 3">
    <name type="scientific">Kibdelosporangium philippinense</name>
    <dbReference type="NCBI Taxonomy" id="211113"/>
    <lineage>
        <taxon>Bacteria</taxon>
        <taxon>Bacillati</taxon>
        <taxon>Actinomycetota</taxon>
        <taxon>Actinomycetes</taxon>
        <taxon>Pseudonocardiales</taxon>
        <taxon>Pseudonocardiaceae</taxon>
        <taxon>Kibdelosporangium</taxon>
    </lineage>
</organism>
<name>A0ABS8ZJ51_9PSEU</name>
<keyword evidence="1" id="KW-1133">Transmembrane helix</keyword>
<feature type="transmembrane region" description="Helical" evidence="1">
    <location>
        <begin position="131"/>
        <end position="154"/>
    </location>
</feature>
<evidence type="ECO:0000256" key="1">
    <source>
        <dbReference type="SAM" id="Phobius"/>
    </source>
</evidence>
<gene>
    <name evidence="2" type="ORF">LWC34_32210</name>
</gene>
<keyword evidence="1" id="KW-0812">Transmembrane</keyword>
<keyword evidence="3" id="KW-1185">Reference proteome</keyword>
<dbReference type="Proteomes" id="UP001521150">
    <property type="component" value="Unassembled WGS sequence"/>
</dbReference>
<evidence type="ECO:0000313" key="2">
    <source>
        <dbReference type="EMBL" id="MCE7007449.1"/>
    </source>
</evidence>
<evidence type="ECO:0000313" key="3">
    <source>
        <dbReference type="Proteomes" id="UP001521150"/>
    </source>
</evidence>
<sequence length="159" mass="16530">MSYLGPGWPQPPYGGYAARPSTAPAYVSAALFAACAVISLVVSIISWDGSTRSIEAVLAVPGMMFSEDLTGNVDFGISMGISVGCTFVLLAILLAARLAFARWLTAILGAVVVLYHVYAIVKVLVDGGGAFIAALTLSLVLWLLAEIVVLLPAVGQAMR</sequence>
<dbReference type="RefSeq" id="WP_233729058.1">
    <property type="nucleotide sequence ID" value="NZ_JAJVCN010000003.1"/>
</dbReference>
<feature type="transmembrane region" description="Helical" evidence="1">
    <location>
        <begin position="25"/>
        <end position="47"/>
    </location>
</feature>
<reference evidence="2 3" key="1">
    <citation type="submission" date="2021-12" db="EMBL/GenBank/DDBJ databases">
        <title>Genome sequence of Kibdelosporangium philippinense ATCC 49844.</title>
        <authorList>
            <person name="Fedorov E.A."/>
            <person name="Omeragic M."/>
            <person name="Shalygina K.F."/>
            <person name="Maclea K.S."/>
        </authorList>
    </citation>
    <scope>NUCLEOTIDE SEQUENCE [LARGE SCALE GENOMIC DNA]</scope>
    <source>
        <strain evidence="2 3">ATCC 49844</strain>
    </source>
</reference>
<feature type="transmembrane region" description="Helical" evidence="1">
    <location>
        <begin position="103"/>
        <end position="125"/>
    </location>
</feature>